<feature type="region of interest" description="Disordered" evidence="1">
    <location>
        <begin position="42"/>
        <end position="66"/>
    </location>
</feature>
<accession>A0AAW1R7R9</accession>
<dbReference type="EMBL" id="JALJOR010000001">
    <property type="protein sequence ID" value="KAK9829833.1"/>
    <property type="molecule type" value="Genomic_DNA"/>
</dbReference>
<proteinExistence type="predicted"/>
<organism evidence="2 3">
    <name type="scientific">[Myrmecia] bisecta</name>
    <dbReference type="NCBI Taxonomy" id="41462"/>
    <lineage>
        <taxon>Eukaryota</taxon>
        <taxon>Viridiplantae</taxon>
        <taxon>Chlorophyta</taxon>
        <taxon>core chlorophytes</taxon>
        <taxon>Trebouxiophyceae</taxon>
        <taxon>Trebouxiales</taxon>
        <taxon>Trebouxiaceae</taxon>
        <taxon>Myrmecia</taxon>
    </lineage>
</organism>
<comment type="caution">
    <text evidence="2">The sequence shown here is derived from an EMBL/GenBank/DDBJ whole genome shotgun (WGS) entry which is preliminary data.</text>
</comment>
<gene>
    <name evidence="2" type="ORF">WJX72_008126</name>
</gene>
<evidence type="ECO:0000313" key="3">
    <source>
        <dbReference type="Proteomes" id="UP001489004"/>
    </source>
</evidence>
<protein>
    <submittedName>
        <fullName evidence="2">Uncharacterized protein</fullName>
    </submittedName>
</protein>
<dbReference type="AlphaFoldDB" id="A0AAW1R7R9"/>
<evidence type="ECO:0000256" key="1">
    <source>
        <dbReference type="SAM" id="MobiDB-lite"/>
    </source>
</evidence>
<sequence>MPEAIVVPALLLYSNQRSHGSASVTAGDLLELLLPAVDTTDPSLISEDPLEAEETASSRSLAEVPV</sequence>
<name>A0AAW1R7R9_9CHLO</name>
<dbReference type="Proteomes" id="UP001489004">
    <property type="component" value="Unassembled WGS sequence"/>
</dbReference>
<keyword evidence="3" id="KW-1185">Reference proteome</keyword>
<evidence type="ECO:0000313" key="2">
    <source>
        <dbReference type="EMBL" id="KAK9829833.1"/>
    </source>
</evidence>
<reference evidence="2 3" key="1">
    <citation type="journal article" date="2024" name="Nat. Commun.">
        <title>Phylogenomics reveals the evolutionary origins of lichenization in chlorophyte algae.</title>
        <authorList>
            <person name="Puginier C."/>
            <person name="Libourel C."/>
            <person name="Otte J."/>
            <person name="Skaloud P."/>
            <person name="Haon M."/>
            <person name="Grisel S."/>
            <person name="Petersen M."/>
            <person name="Berrin J.G."/>
            <person name="Delaux P.M."/>
            <person name="Dal Grande F."/>
            <person name="Keller J."/>
        </authorList>
    </citation>
    <scope>NUCLEOTIDE SEQUENCE [LARGE SCALE GENOMIC DNA]</scope>
    <source>
        <strain evidence="2 3">SAG 2043</strain>
    </source>
</reference>